<protein>
    <recommendedName>
        <fullName evidence="4">TspO/MBR family protein</fullName>
    </recommendedName>
</protein>
<keyword evidence="3" id="KW-1185">Reference proteome</keyword>
<accession>A0A1G7UZY4</accession>
<dbReference type="Gene3D" id="1.20.1260.100">
    <property type="entry name" value="TspO/MBR protein"/>
    <property type="match status" value="1"/>
</dbReference>
<organism evidence="2 3">
    <name type="scientific">Facklamia miroungae</name>
    <dbReference type="NCBI Taxonomy" id="120956"/>
    <lineage>
        <taxon>Bacteria</taxon>
        <taxon>Bacillati</taxon>
        <taxon>Bacillota</taxon>
        <taxon>Bacilli</taxon>
        <taxon>Lactobacillales</taxon>
        <taxon>Aerococcaceae</taxon>
        <taxon>Facklamia</taxon>
    </lineage>
</organism>
<dbReference type="PANTHER" id="PTHR33802">
    <property type="entry name" value="SI:CH211-161H7.5-RELATED"/>
    <property type="match status" value="1"/>
</dbReference>
<evidence type="ECO:0000256" key="1">
    <source>
        <dbReference type="SAM" id="Phobius"/>
    </source>
</evidence>
<evidence type="ECO:0008006" key="4">
    <source>
        <dbReference type="Google" id="ProtNLM"/>
    </source>
</evidence>
<feature type="transmembrane region" description="Helical" evidence="1">
    <location>
        <begin position="90"/>
        <end position="109"/>
    </location>
</feature>
<gene>
    <name evidence="2" type="ORF">SAMN05421791_11326</name>
</gene>
<dbReference type="AlphaFoldDB" id="A0A1G7UZY4"/>
<keyword evidence="1" id="KW-0812">Transmembrane</keyword>
<evidence type="ECO:0000313" key="2">
    <source>
        <dbReference type="EMBL" id="SDG53132.1"/>
    </source>
</evidence>
<feature type="transmembrane region" description="Helical" evidence="1">
    <location>
        <begin position="185"/>
        <end position="204"/>
    </location>
</feature>
<name>A0A1G7UZY4_9LACT</name>
<feature type="transmembrane region" description="Helical" evidence="1">
    <location>
        <begin position="238"/>
        <end position="259"/>
    </location>
</feature>
<feature type="transmembrane region" description="Helical" evidence="1">
    <location>
        <begin position="12"/>
        <end position="32"/>
    </location>
</feature>
<keyword evidence="1" id="KW-0472">Membrane</keyword>
<evidence type="ECO:0000313" key="3">
    <source>
        <dbReference type="Proteomes" id="UP000199708"/>
    </source>
</evidence>
<sequence length="276" mass="31343">MSNGSSHKKEIHWWLAGNYISFILSLIVNYLGGTGQINHMSQQAVSNKYLTLITPAGFTFSIWGVIYSLILITLIYLIFKREDKRVIRTIQVISPFFILSCILNMAWIVSFSYEFIGLSVILIFLLLLTLMKLIEMINNQRDFISYRLPGITFTLYASWVLIATIVNIASLLVKIGWNGFGISPSIWTLIIITIAIIFVVVYVVKFRNAVFPIASAWAFYGIYSEYENEVYAPEFASLIMLVLLIGLGIFVLTAVYCFIKNENGIFPKSHEKAISE</sequence>
<proteinExistence type="predicted"/>
<dbReference type="Proteomes" id="UP000199708">
    <property type="component" value="Unassembled WGS sequence"/>
</dbReference>
<dbReference type="EMBL" id="FNCK01000013">
    <property type="protein sequence ID" value="SDG53132.1"/>
    <property type="molecule type" value="Genomic_DNA"/>
</dbReference>
<dbReference type="RefSeq" id="WP_210727926.1">
    <property type="nucleotide sequence ID" value="NZ_FNCK01000013.1"/>
</dbReference>
<dbReference type="STRING" id="120956.SAMN05421791_11326"/>
<feature type="transmembrane region" description="Helical" evidence="1">
    <location>
        <begin position="115"/>
        <end position="134"/>
    </location>
</feature>
<reference evidence="2 3" key="1">
    <citation type="submission" date="2016-10" db="EMBL/GenBank/DDBJ databases">
        <authorList>
            <person name="de Groot N.N."/>
        </authorList>
    </citation>
    <scope>NUCLEOTIDE SEQUENCE [LARGE SCALE GENOMIC DNA]</scope>
    <source>
        <strain evidence="2 3">ATCC BAA-466</strain>
    </source>
</reference>
<dbReference type="InterPro" id="IPR038330">
    <property type="entry name" value="TspO/MBR-related_sf"/>
</dbReference>
<feature type="transmembrane region" description="Helical" evidence="1">
    <location>
        <begin position="52"/>
        <end position="78"/>
    </location>
</feature>
<keyword evidence="1" id="KW-1133">Transmembrane helix</keyword>
<feature type="transmembrane region" description="Helical" evidence="1">
    <location>
        <begin position="155"/>
        <end position="173"/>
    </location>
</feature>
<feature type="transmembrane region" description="Helical" evidence="1">
    <location>
        <begin position="209"/>
        <end position="226"/>
    </location>
</feature>
<dbReference type="PANTHER" id="PTHR33802:SF1">
    <property type="entry name" value="XK-RELATED PROTEIN"/>
    <property type="match status" value="1"/>
</dbReference>